<keyword evidence="1" id="KW-0812">Transmembrane</keyword>
<accession>A0AAD3N253</accession>
<feature type="transmembrane region" description="Helical" evidence="1">
    <location>
        <begin position="141"/>
        <end position="161"/>
    </location>
</feature>
<dbReference type="Proteomes" id="UP001279410">
    <property type="component" value="Unassembled WGS sequence"/>
</dbReference>
<dbReference type="EMBL" id="BRZM01000070">
    <property type="protein sequence ID" value="GLD64645.1"/>
    <property type="molecule type" value="Genomic_DNA"/>
</dbReference>
<evidence type="ECO:0000256" key="1">
    <source>
        <dbReference type="SAM" id="Phobius"/>
    </source>
</evidence>
<sequence>MESADPSASACEAPAETVDDQLKLFVTVLTMRVLTKCRTLKVRRNEEWVAHTKHLVEQTLEELTVSEGFRPDLKDTKKVCKAVVSDLKERFGRKSRLESVMLLQHPKVDSAIIQSLQTHIKEHSTELANKTASTPLVWKEVLQLISFTAGILAAVALMIVIV</sequence>
<reference evidence="2" key="1">
    <citation type="submission" date="2022-08" db="EMBL/GenBank/DDBJ databases">
        <title>Genome sequencing of akame (Lates japonicus).</title>
        <authorList>
            <person name="Hashiguchi Y."/>
            <person name="Takahashi H."/>
        </authorList>
    </citation>
    <scope>NUCLEOTIDE SEQUENCE</scope>
    <source>
        <strain evidence="2">Kochi</strain>
    </source>
</reference>
<protein>
    <submittedName>
        <fullName evidence="2">Uncharacterized protein</fullName>
    </submittedName>
</protein>
<keyword evidence="1" id="KW-0472">Membrane</keyword>
<dbReference type="AlphaFoldDB" id="A0AAD3N253"/>
<keyword evidence="3" id="KW-1185">Reference proteome</keyword>
<name>A0AAD3N253_LATJO</name>
<organism evidence="2 3">
    <name type="scientific">Lates japonicus</name>
    <name type="common">Japanese lates</name>
    <dbReference type="NCBI Taxonomy" id="270547"/>
    <lineage>
        <taxon>Eukaryota</taxon>
        <taxon>Metazoa</taxon>
        <taxon>Chordata</taxon>
        <taxon>Craniata</taxon>
        <taxon>Vertebrata</taxon>
        <taxon>Euteleostomi</taxon>
        <taxon>Actinopterygii</taxon>
        <taxon>Neopterygii</taxon>
        <taxon>Teleostei</taxon>
        <taxon>Neoteleostei</taxon>
        <taxon>Acanthomorphata</taxon>
        <taxon>Carangaria</taxon>
        <taxon>Carangaria incertae sedis</taxon>
        <taxon>Centropomidae</taxon>
        <taxon>Lates</taxon>
    </lineage>
</organism>
<keyword evidence="1" id="KW-1133">Transmembrane helix</keyword>
<proteinExistence type="predicted"/>
<comment type="caution">
    <text evidence="2">The sequence shown here is derived from an EMBL/GenBank/DDBJ whole genome shotgun (WGS) entry which is preliminary data.</text>
</comment>
<evidence type="ECO:0000313" key="3">
    <source>
        <dbReference type="Proteomes" id="UP001279410"/>
    </source>
</evidence>
<evidence type="ECO:0000313" key="2">
    <source>
        <dbReference type="EMBL" id="GLD64645.1"/>
    </source>
</evidence>
<gene>
    <name evidence="2" type="ORF">AKAME5_001618100</name>
</gene>